<evidence type="ECO:0000313" key="4">
    <source>
        <dbReference type="Proteomes" id="UP000007478"/>
    </source>
</evidence>
<reference evidence="3 4" key="1">
    <citation type="journal article" date="2011" name="J. Bacteriol.">
        <title>Complete genome sequence of the hyperthermophilic, piezophilic, heterotrophic, and carboxydotrophic archaeon Thermococcus barophilus MP.</title>
        <authorList>
            <person name="Vannier P."/>
            <person name="Marteinsson V.T."/>
            <person name="Fridjonsson O.H."/>
            <person name="Oger P."/>
            <person name="Jebbar M."/>
        </authorList>
    </citation>
    <scope>NUCLEOTIDE SEQUENCE [LARGE SCALE GENOMIC DNA]</scope>
    <source>
        <strain evidence="4">DSM 11836 / MP</strain>
    </source>
</reference>
<evidence type="ECO:0000256" key="1">
    <source>
        <dbReference type="PIRNR" id="PIRNR016661"/>
    </source>
</evidence>
<dbReference type="GO" id="GO:0005886">
    <property type="term" value="C:plasma membrane"/>
    <property type="evidence" value="ECO:0007669"/>
    <property type="project" value="UniProtKB-SubCell"/>
</dbReference>
<feature type="transmembrane region" description="Helical" evidence="2">
    <location>
        <begin position="90"/>
        <end position="111"/>
    </location>
</feature>
<dbReference type="PATRIC" id="fig|391623.17.peg.1754"/>
<proteinExistence type="inferred from homology"/>
<comment type="subcellular location">
    <subcellularLocation>
        <location evidence="1">Cell membrane</location>
        <topology evidence="1">Multi-pass membrane protein</topology>
    </subcellularLocation>
</comment>
<evidence type="ECO:0000256" key="2">
    <source>
        <dbReference type="SAM" id="Phobius"/>
    </source>
</evidence>
<evidence type="ECO:0000313" key="3">
    <source>
        <dbReference type="EMBL" id="ADT84730.1"/>
    </source>
</evidence>
<dbReference type="KEGG" id="tba:TERMP_01755"/>
<dbReference type="AlphaFoldDB" id="F0LK18"/>
<name>F0LK18_THEBM</name>
<dbReference type="HOGENOM" id="CLU_077931_3_1_2"/>
<keyword evidence="2" id="KW-0812">Transmembrane</keyword>
<accession>F0LK18</accession>
<feature type="transmembrane region" description="Helical" evidence="2">
    <location>
        <begin position="140"/>
        <end position="160"/>
    </location>
</feature>
<dbReference type="Pfam" id="PF02632">
    <property type="entry name" value="BioY"/>
    <property type="match status" value="1"/>
</dbReference>
<feature type="transmembrane region" description="Helical" evidence="2">
    <location>
        <begin position="172"/>
        <end position="194"/>
    </location>
</feature>
<keyword evidence="4" id="KW-1185">Reference proteome</keyword>
<protein>
    <submittedName>
        <fullName evidence="3">Biotin ECF transporter substrate-specific component</fullName>
    </submittedName>
</protein>
<dbReference type="eggNOG" id="arCOG02986">
    <property type="taxonomic scope" value="Archaea"/>
</dbReference>
<dbReference type="Proteomes" id="UP000007478">
    <property type="component" value="Chromosome"/>
</dbReference>
<sequence>MRLEKIDLFSKFFFREVKILKVNQNKTLEDAKMKAKEIAYSALFAALTAVGAQISIPIGEVPVTLQVLFVLLSGLILGARLGFLSQAIYLLMGAIGLSVFAGFKGGFVYLYGPTGGYLIAFPVAAFLVGLISERYENLKGYILGSLTGIGVIYLLGWLRLGFYFGGNFGKAFAVGVAPFVVIDLIKAGVAVVVADRVKKSGVI</sequence>
<keyword evidence="2" id="KW-1133">Transmembrane helix</keyword>
<dbReference type="PIRSF" id="PIRSF016661">
    <property type="entry name" value="BioY"/>
    <property type="match status" value="1"/>
</dbReference>
<dbReference type="InterPro" id="IPR003784">
    <property type="entry name" value="BioY"/>
</dbReference>
<organism evidence="3 4">
    <name type="scientific">Thermococcus barophilus (strain DSM 11836 / MP)</name>
    <dbReference type="NCBI Taxonomy" id="391623"/>
    <lineage>
        <taxon>Archaea</taxon>
        <taxon>Methanobacteriati</taxon>
        <taxon>Methanobacteriota</taxon>
        <taxon>Thermococci</taxon>
        <taxon>Thermococcales</taxon>
        <taxon>Thermococcaceae</taxon>
        <taxon>Thermococcus</taxon>
    </lineage>
</organism>
<feature type="transmembrane region" description="Helical" evidence="2">
    <location>
        <begin position="38"/>
        <end position="58"/>
    </location>
</feature>
<keyword evidence="1 2" id="KW-0472">Membrane</keyword>
<feature type="transmembrane region" description="Helical" evidence="2">
    <location>
        <begin position="117"/>
        <end position="133"/>
    </location>
</feature>
<dbReference type="Gene3D" id="1.10.1760.20">
    <property type="match status" value="1"/>
</dbReference>
<dbReference type="GO" id="GO:0015225">
    <property type="term" value="F:biotin transmembrane transporter activity"/>
    <property type="evidence" value="ECO:0007669"/>
    <property type="project" value="UniProtKB-UniRule"/>
</dbReference>
<dbReference type="EMBL" id="CP002372">
    <property type="protein sequence ID" value="ADT84730.1"/>
    <property type="molecule type" value="Genomic_DNA"/>
</dbReference>
<dbReference type="PANTHER" id="PTHR34295:SF1">
    <property type="entry name" value="BIOTIN TRANSPORTER BIOY"/>
    <property type="match status" value="1"/>
</dbReference>
<comment type="similarity">
    <text evidence="1">Belongs to the BioY family.</text>
</comment>
<keyword evidence="1" id="KW-1003">Cell membrane</keyword>
<gene>
    <name evidence="3" type="ordered locus">TERMP_01755</name>
</gene>
<keyword evidence="1" id="KW-0813">Transport</keyword>
<dbReference type="PANTHER" id="PTHR34295">
    <property type="entry name" value="BIOTIN TRANSPORTER BIOY"/>
    <property type="match status" value="1"/>
</dbReference>
<feature type="transmembrane region" description="Helical" evidence="2">
    <location>
        <begin position="64"/>
        <end position="83"/>
    </location>
</feature>